<accession>V4T012</accession>
<feature type="region of interest" description="Disordered" evidence="6">
    <location>
        <begin position="273"/>
        <end position="295"/>
    </location>
</feature>
<feature type="domain" description="WRKY" evidence="7">
    <location>
        <begin position="163"/>
        <end position="226"/>
    </location>
</feature>
<evidence type="ECO:0000256" key="3">
    <source>
        <dbReference type="ARBA" id="ARBA00023125"/>
    </source>
</evidence>
<dbReference type="PANTHER" id="PTHR31282">
    <property type="entry name" value="WRKY TRANSCRIPTION FACTOR 21-RELATED"/>
    <property type="match status" value="1"/>
</dbReference>
<dbReference type="Gene3D" id="2.20.25.80">
    <property type="entry name" value="WRKY domain"/>
    <property type="match status" value="1"/>
</dbReference>
<keyword evidence="4" id="KW-0804">Transcription</keyword>
<dbReference type="InterPro" id="IPR003657">
    <property type="entry name" value="WRKY_dom"/>
</dbReference>
<dbReference type="Gramene" id="ESR42836">
    <property type="protein sequence ID" value="ESR42836"/>
    <property type="gene ID" value="CICLE_v10012055mg"/>
</dbReference>
<evidence type="ECO:0000256" key="1">
    <source>
        <dbReference type="ARBA" id="ARBA00004123"/>
    </source>
</evidence>
<dbReference type="OMA" id="CKSASTF"/>
<evidence type="ECO:0000256" key="4">
    <source>
        <dbReference type="ARBA" id="ARBA00023163"/>
    </source>
</evidence>
<sequence length="356" mass="40035">MLLTYLKASICLFSFATPTWKKRGKKIIMKMEAGQATSSSSWLENSSDRRRAIEELIKGQEMALQLRNLIHKSTKSGEGSKAMIINQDLVANILSSFTNSLSILKNGDSDEASQVQEHTQLSSPCWEAYLKTEDSGESSKSSTVKDRRGCYKRRKCAESWTEHSSTLTDDGHAWRKYGQKVILNARFPRNYFRCTHKFDQGCQASKQVQRIQEEPPLHRTTYYGRHTCKSLIKSSQLMLDSTTSDQCPMISFGSAHITEKDFNPFLSSFPSIKQESNKDDQGPLSDMTHNQSSSSDEYLVSHDFPAFESNEHMKVLSSDHGDVISGVNSSCTASAHSLDLAVDMSVNFDDVLEFNF</sequence>
<organism evidence="8 9">
    <name type="scientific">Citrus clementina</name>
    <name type="common">Clementine</name>
    <name type="synonym">Citrus deliciosa x Citrus sinensis</name>
    <dbReference type="NCBI Taxonomy" id="85681"/>
    <lineage>
        <taxon>Eukaryota</taxon>
        <taxon>Viridiplantae</taxon>
        <taxon>Streptophyta</taxon>
        <taxon>Embryophyta</taxon>
        <taxon>Tracheophyta</taxon>
        <taxon>Spermatophyta</taxon>
        <taxon>Magnoliopsida</taxon>
        <taxon>eudicotyledons</taxon>
        <taxon>Gunneridae</taxon>
        <taxon>Pentapetalae</taxon>
        <taxon>rosids</taxon>
        <taxon>malvids</taxon>
        <taxon>Sapindales</taxon>
        <taxon>Rutaceae</taxon>
        <taxon>Aurantioideae</taxon>
        <taxon>Citrus</taxon>
    </lineage>
</organism>
<dbReference type="AlphaFoldDB" id="V4T012"/>
<evidence type="ECO:0000313" key="9">
    <source>
        <dbReference type="Proteomes" id="UP000030687"/>
    </source>
</evidence>
<dbReference type="eggNOG" id="ENOG502RYCZ">
    <property type="taxonomic scope" value="Eukaryota"/>
</dbReference>
<dbReference type="GO" id="GO:0005634">
    <property type="term" value="C:nucleus"/>
    <property type="evidence" value="ECO:0007669"/>
    <property type="project" value="UniProtKB-SubCell"/>
</dbReference>
<reference evidence="8 9" key="1">
    <citation type="submission" date="2013-10" db="EMBL/GenBank/DDBJ databases">
        <authorList>
            <consortium name="International Citrus Genome Consortium"/>
            <person name="Jenkins J."/>
            <person name="Schmutz J."/>
            <person name="Prochnik S."/>
            <person name="Rokhsar D."/>
            <person name="Gmitter F."/>
            <person name="Ollitrault P."/>
            <person name="Machado M."/>
            <person name="Talon M."/>
            <person name="Wincker P."/>
            <person name="Jaillon O."/>
            <person name="Morgante M."/>
        </authorList>
    </citation>
    <scope>NUCLEOTIDE SEQUENCE</scope>
    <source>
        <strain evidence="9">cv. Clemenules</strain>
    </source>
</reference>
<dbReference type="PROSITE" id="PS50811">
    <property type="entry name" value="WRKY"/>
    <property type="match status" value="1"/>
</dbReference>
<keyword evidence="2" id="KW-0805">Transcription regulation</keyword>
<comment type="subcellular location">
    <subcellularLocation>
        <location evidence="1">Nucleus</location>
    </subcellularLocation>
</comment>
<dbReference type="OrthoDB" id="2021064at2759"/>
<evidence type="ECO:0000256" key="6">
    <source>
        <dbReference type="SAM" id="MobiDB-lite"/>
    </source>
</evidence>
<dbReference type="GO" id="GO:0043565">
    <property type="term" value="F:sequence-specific DNA binding"/>
    <property type="evidence" value="ECO:0007669"/>
    <property type="project" value="InterPro"/>
</dbReference>
<dbReference type="InParanoid" id="V4T012"/>
<dbReference type="SUPFAM" id="SSF118290">
    <property type="entry name" value="WRKY DNA-binding domain"/>
    <property type="match status" value="1"/>
</dbReference>
<dbReference type="InterPro" id="IPR044810">
    <property type="entry name" value="WRKY_plant"/>
</dbReference>
<dbReference type="Pfam" id="PF03106">
    <property type="entry name" value="WRKY"/>
    <property type="match status" value="1"/>
</dbReference>
<protein>
    <recommendedName>
        <fullName evidence="7">WRKY domain-containing protein</fullName>
    </recommendedName>
</protein>
<evidence type="ECO:0000256" key="2">
    <source>
        <dbReference type="ARBA" id="ARBA00023015"/>
    </source>
</evidence>
<evidence type="ECO:0000313" key="8">
    <source>
        <dbReference type="EMBL" id="ESR42836.1"/>
    </source>
</evidence>
<dbReference type="EMBL" id="KI536861">
    <property type="protein sequence ID" value="ESR42836.1"/>
    <property type="molecule type" value="Genomic_DNA"/>
</dbReference>
<dbReference type="InterPro" id="IPR036576">
    <property type="entry name" value="WRKY_dom_sf"/>
</dbReference>
<keyword evidence="3" id="KW-0238">DNA-binding</keyword>
<dbReference type="SMART" id="SM00774">
    <property type="entry name" value="WRKY"/>
    <property type="match status" value="1"/>
</dbReference>
<dbReference type="GO" id="GO:0003700">
    <property type="term" value="F:DNA-binding transcription factor activity"/>
    <property type="evidence" value="ECO:0007669"/>
    <property type="project" value="InterPro"/>
</dbReference>
<name>V4T012_CITCL</name>
<dbReference type="STRING" id="85681.V4T012"/>
<keyword evidence="5" id="KW-0539">Nucleus</keyword>
<evidence type="ECO:0000259" key="7">
    <source>
        <dbReference type="PROSITE" id="PS50811"/>
    </source>
</evidence>
<keyword evidence="9" id="KW-1185">Reference proteome</keyword>
<evidence type="ECO:0000256" key="5">
    <source>
        <dbReference type="ARBA" id="ARBA00023242"/>
    </source>
</evidence>
<dbReference type="KEGG" id="cic:CICLE_v10012055mg"/>
<dbReference type="Proteomes" id="UP000030687">
    <property type="component" value="Unassembled WGS sequence"/>
</dbReference>
<gene>
    <name evidence="8" type="ORF">CICLE_v10012055mg</name>
</gene>
<proteinExistence type="predicted"/>